<feature type="compositionally biased region" description="Basic and acidic residues" evidence="9">
    <location>
        <begin position="930"/>
        <end position="953"/>
    </location>
</feature>
<keyword evidence="7" id="KW-0804">Transcription</keyword>
<sequence>MENDFAKVVQPLPHSLAKIKVHQLMCTELVKYVDRTSQIFPDIESAQPRCTAGIQALCSASLAIEKAKSLIQHCAESSKLYLVITGEAILSRCEKVRNALELSLFQIQNMVPLVLAGQISGIVDDLRDAKFLVEPSEEEAGKVLLALLRQDPSTSDSIETFEFEAFQLAAVRLHLTSSKALLIEKRSIKNLLGKVLDTDHKKEKILKYLLYLLRKYGKLVQCEQKDGAIVQHEDSHTITKFACNDDVGGEAIEQEPYVQYGYEEAQVDASRTPIPPQEFRCPISLRLMHDPVVIASGQTFERVWIEKWFNEGHDTCPKTQEKLSHLSMTPNSAIKDLISKWSWMHGIPIPGRCSQSTPGALRSWETSSCSSIASFGSSLNDVPIQIDLSSISIDSWDASCGSDSAHVKIVDAPSVVPFRMNSDSLGCQSSANSNHWMRPGFLSKLAELPWESQCKAVEAVKNHLKEDDQACHSLFSDSSLQLLIRFMENAYSLSDVKALRDGAQVLLALVNKCSSEIPSLGEDVFHVLASFIDSEITDEVLSILEVLSVHQYCISKTLASGPILSILKILDTQIGDFHLSAVKILYNLSLNRDIGFDFQSLGCIMKLVPLLGDSSLAGYSIKIIKNLCNTVEGMIATAETNGCIASLVELLETGSHEEQEHGVAVLLSLCLLRTEYCLLALNEGIVPPLVDISVNGNARGKESARELLRLLRDIRCSDSLEHSPPDPGANLEFSLDSNSSKEKKPYEASKFLGRKWKPAILHNLFLDLLEMLHCLHTPANLAGKAMDLTMLERQRAQLKWQQQQHQQSQLSCQQPQQSYINETQFSAFSLHQQFQGLIENEPAAIRDPCLVNGWPDLGKCSIPRTVSGRETTMGFVSPSLSEFVTDPIEMGNSISRTASSLPSMEEEKGRESLLTASAAGRESSKKRKLDKVAVAEDTKDKRTKRDEEVESKITEQNNTIAATHNNSNRETSSDSTKENSKASEIQKPDYIHVRARRGQATDSHSLAERVRRERISERMKYLQDLVPGCNKITGKAGMLDEIINYVQSLQRQVEFLSMKLASVNPKLDFNMENSFIKEMLPACTASFPAVGMSSELANSGYLQFNNAVQQVVSCCGGLDMAINSPEMTMRRTTMNTPPVSTTLDSLLDSSCFNVQPTSAFTWVTDLQQGLYNVESYQGRSNLFPPQPFTGTVEAANILKMEM</sequence>
<dbReference type="InterPro" id="IPR045210">
    <property type="entry name" value="RING-Ubox_PUB"/>
</dbReference>
<comment type="caution">
    <text evidence="12">The sequence shown here is derived from an EMBL/GenBank/DDBJ whole genome shotgun (WGS) entry which is preliminary data.</text>
</comment>
<evidence type="ECO:0000259" key="11">
    <source>
        <dbReference type="PROSITE" id="PS51698"/>
    </source>
</evidence>
<evidence type="ECO:0000256" key="2">
    <source>
        <dbReference type="ARBA" id="ARBA00004123"/>
    </source>
</evidence>
<dbReference type="InterPro" id="IPR011989">
    <property type="entry name" value="ARM-like"/>
</dbReference>
<evidence type="ECO:0000259" key="10">
    <source>
        <dbReference type="PROSITE" id="PS50888"/>
    </source>
</evidence>
<evidence type="ECO:0000256" key="4">
    <source>
        <dbReference type="ARBA" id="ARBA00012483"/>
    </source>
</evidence>
<dbReference type="InterPro" id="IPR016024">
    <property type="entry name" value="ARM-type_fold"/>
</dbReference>
<name>A0A9Q0K6I0_9MAGN</name>
<dbReference type="InterPro" id="IPR036638">
    <property type="entry name" value="HLH_DNA-bd_sf"/>
</dbReference>
<comment type="catalytic activity">
    <reaction evidence="1">
        <text>S-ubiquitinyl-[E2 ubiquitin-conjugating enzyme]-L-cysteine + [acceptor protein]-L-lysine = [E2 ubiquitin-conjugating enzyme]-L-cysteine + N(6)-ubiquitinyl-[acceptor protein]-L-lysine.</text>
        <dbReference type="EC" id="2.3.2.27"/>
    </reaction>
</comment>
<accession>A0A9Q0K6I0</accession>
<dbReference type="GO" id="GO:0016567">
    <property type="term" value="P:protein ubiquitination"/>
    <property type="evidence" value="ECO:0007669"/>
    <property type="project" value="InterPro"/>
</dbReference>
<evidence type="ECO:0000256" key="1">
    <source>
        <dbReference type="ARBA" id="ARBA00000900"/>
    </source>
</evidence>
<dbReference type="SMART" id="SM00504">
    <property type="entry name" value="Ubox"/>
    <property type="match status" value="1"/>
</dbReference>
<dbReference type="GO" id="GO:0003700">
    <property type="term" value="F:DNA-binding transcription factor activity"/>
    <property type="evidence" value="ECO:0007669"/>
    <property type="project" value="TreeGrafter"/>
</dbReference>
<dbReference type="SUPFAM" id="SSF48371">
    <property type="entry name" value="ARM repeat"/>
    <property type="match status" value="1"/>
</dbReference>
<evidence type="ECO:0000256" key="9">
    <source>
        <dbReference type="SAM" id="MobiDB-lite"/>
    </source>
</evidence>
<comment type="pathway">
    <text evidence="3">Protein modification; protein ubiquitination.</text>
</comment>
<keyword evidence="6" id="KW-0805">Transcription regulation</keyword>
<feature type="domain" description="U-box" evidence="11">
    <location>
        <begin position="274"/>
        <end position="348"/>
    </location>
</feature>
<evidence type="ECO:0000313" key="13">
    <source>
        <dbReference type="Proteomes" id="UP001141806"/>
    </source>
</evidence>
<dbReference type="CDD" id="cd16664">
    <property type="entry name" value="RING-Ubox_PUB"/>
    <property type="match status" value="1"/>
</dbReference>
<dbReference type="GO" id="GO:0005634">
    <property type="term" value="C:nucleus"/>
    <property type="evidence" value="ECO:0007669"/>
    <property type="project" value="UniProtKB-SubCell"/>
</dbReference>
<dbReference type="InterPro" id="IPR003613">
    <property type="entry name" value="Ubox_domain"/>
</dbReference>
<evidence type="ECO:0000256" key="3">
    <source>
        <dbReference type="ARBA" id="ARBA00004906"/>
    </source>
</evidence>
<evidence type="ECO:0000256" key="5">
    <source>
        <dbReference type="ARBA" id="ARBA00022679"/>
    </source>
</evidence>
<dbReference type="InterPro" id="IPR011598">
    <property type="entry name" value="bHLH_dom"/>
</dbReference>
<feature type="compositionally biased region" description="Polar residues" evidence="9">
    <location>
        <begin position="954"/>
        <end position="970"/>
    </location>
</feature>
<dbReference type="FunFam" id="4.10.280.10:FF:000002">
    <property type="entry name" value="Basic helix-loop-helix transcription factor"/>
    <property type="match status" value="1"/>
</dbReference>
<dbReference type="Gene3D" id="3.30.40.10">
    <property type="entry name" value="Zinc/RING finger domain, C3HC4 (zinc finger)"/>
    <property type="match status" value="1"/>
</dbReference>
<dbReference type="CDD" id="cd18919">
    <property type="entry name" value="bHLH_AtBPE_like"/>
    <property type="match status" value="1"/>
</dbReference>
<proteinExistence type="predicted"/>
<organism evidence="12 13">
    <name type="scientific">Protea cynaroides</name>
    <dbReference type="NCBI Taxonomy" id="273540"/>
    <lineage>
        <taxon>Eukaryota</taxon>
        <taxon>Viridiplantae</taxon>
        <taxon>Streptophyta</taxon>
        <taxon>Embryophyta</taxon>
        <taxon>Tracheophyta</taxon>
        <taxon>Spermatophyta</taxon>
        <taxon>Magnoliopsida</taxon>
        <taxon>Proteales</taxon>
        <taxon>Proteaceae</taxon>
        <taxon>Protea</taxon>
    </lineage>
</organism>
<evidence type="ECO:0000256" key="6">
    <source>
        <dbReference type="ARBA" id="ARBA00023015"/>
    </source>
</evidence>
<reference evidence="12" key="1">
    <citation type="journal article" date="2023" name="Plant J.">
        <title>The genome of the king protea, Protea cynaroides.</title>
        <authorList>
            <person name="Chang J."/>
            <person name="Duong T.A."/>
            <person name="Schoeman C."/>
            <person name="Ma X."/>
            <person name="Roodt D."/>
            <person name="Barker N."/>
            <person name="Li Z."/>
            <person name="Van de Peer Y."/>
            <person name="Mizrachi E."/>
        </authorList>
    </citation>
    <scope>NUCLEOTIDE SEQUENCE</scope>
    <source>
        <tissue evidence="12">Young leaves</tissue>
    </source>
</reference>
<evidence type="ECO:0000313" key="12">
    <source>
        <dbReference type="EMBL" id="KAJ4964966.1"/>
    </source>
</evidence>
<dbReference type="PANTHER" id="PTHR12565">
    <property type="entry name" value="STEROL REGULATORY ELEMENT-BINDING PROTEIN"/>
    <property type="match status" value="1"/>
</dbReference>
<dbReference type="EC" id="2.3.2.27" evidence="4"/>
<keyword evidence="13" id="KW-1185">Reference proteome</keyword>
<dbReference type="EMBL" id="JAMYWD010000007">
    <property type="protein sequence ID" value="KAJ4964966.1"/>
    <property type="molecule type" value="Genomic_DNA"/>
</dbReference>
<dbReference type="SUPFAM" id="SSF47459">
    <property type="entry name" value="HLH, helix-loop-helix DNA-binding domain"/>
    <property type="match status" value="1"/>
</dbReference>
<dbReference type="SUPFAM" id="SSF57850">
    <property type="entry name" value="RING/U-box"/>
    <property type="match status" value="1"/>
</dbReference>
<feature type="region of interest" description="Disordered" evidence="9">
    <location>
        <begin position="719"/>
        <end position="741"/>
    </location>
</feature>
<keyword evidence="8" id="KW-0539">Nucleus</keyword>
<dbReference type="SMART" id="SM00353">
    <property type="entry name" value="HLH"/>
    <property type="match status" value="1"/>
</dbReference>
<dbReference type="InterPro" id="IPR024097">
    <property type="entry name" value="bHLH_ZIP_TF"/>
</dbReference>
<feature type="compositionally biased region" description="Basic and acidic residues" evidence="9">
    <location>
        <begin position="971"/>
        <end position="992"/>
    </location>
</feature>
<dbReference type="Gene3D" id="1.25.10.10">
    <property type="entry name" value="Leucine-rich Repeat Variant"/>
    <property type="match status" value="1"/>
</dbReference>
<keyword evidence="5" id="KW-0808">Transferase</keyword>
<dbReference type="OrthoDB" id="10064100at2759"/>
<dbReference type="Pfam" id="PF00010">
    <property type="entry name" value="HLH"/>
    <property type="match status" value="1"/>
</dbReference>
<dbReference type="PANTHER" id="PTHR12565:SF184">
    <property type="entry name" value="BHLH TRANSCRIPTION FACTOR"/>
    <property type="match status" value="1"/>
</dbReference>
<dbReference type="GO" id="GO:0061630">
    <property type="term" value="F:ubiquitin protein ligase activity"/>
    <property type="evidence" value="ECO:0007669"/>
    <property type="project" value="UniProtKB-EC"/>
</dbReference>
<evidence type="ECO:0000256" key="7">
    <source>
        <dbReference type="ARBA" id="ARBA00023163"/>
    </source>
</evidence>
<gene>
    <name evidence="12" type="ORF">NE237_016815</name>
</gene>
<evidence type="ECO:0000256" key="8">
    <source>
        <dbReference type="ARBA" id="ARBA00023242"/>
    </source>
</evidence>
<feature type="region of interest" description="Disordered" evidence="9">
    <location>
        <begin position="894"/>
        <end position="1006"/>
    </location>
</feature>
<dbReference type="Pfam" id="PF04564">
    <property type="entry name" value="U-box"/>
    <property type="match status" value="1"/>
</dbReference>
<comment type="subcellular location">
    <subcellularLocation>
        <location evidence="2">Nucleus</location>
    </subcellularLocation>
</comment>
<dbReference type="GO" id="GO:0046983">
    <property type="term" value="F:protein dimerization activity"/>
    <property type="evidence" value="ECO:0007669"/>
    <property type="project" value="InterPro"/>
</dbReference>
<dbReference type="InterPro" id="IPR013083">
    <property type="entry name" value="Znf_RING/FYVE/PHD"/>
</dbReference>
<feature type="domain" description="BHLH" evidence="10">
    <location>
        <begin position="999"/>
        <end position="1049"/>
    </location>
</feature>
<dbReference type="Gene3D" id="4.10.280.10">
    <property type="entry name" value="Helix-loop-helix DNA-binding domain"/>
    <property type="match status" value="1"/>
</dbReference>
<dbReference type="PROSITE" id="PS51698">
    <property type="entry name" value="U_BOX"/>
    <property type="match status" value="1"/>
</dbReference>
<dbReference type="AlphaFoldDB" id="A0A9Q0K6I0"/>
<dbReference type="PROSITE" id="PS50888">
    <property type="entry name" value="BHLH"/>
    <property type="match status" value="1"/>
</dbReference>
<protein>
    <recommendedName>
        <fullName evidence="4">RING-type E3 ubiquitin transferase</fullName>
        <ecNumber evidence="4">2.3.2.27</ecNumber>
    </recommendedName>
</protein>
<dbReference type="Proteomes" id="UP001141806">
    <property type="component" value="Unassembled WGS sequence"/>
</dbReference>